<dbReference type="GO" id="GO:0016491">
    <property type="term" value="F:oxidoreductase activity"/>
    <property type="evidence" value="ECO:0007669"/>
    <property type="project" value="UniProtKB-KW"/>
</dbReference>
<dbReference type="PANTHER" id="PTHR13878:SF91">
    <property type="entry name" value="FAD BINDING DOMAIN PROTEIN (AFU_ORTHOLOGUE AFUA_6G12070)-RELATED"/>
    <property type="match status" value="1"/>
</dbReference>
<gene>
    <name evidence="5" type="ORF">CC80DRAFT_458800</name>
</gene>
<feature type="domain" description="FAD-binding PCMH-type" evidence="4">
    <location>
        <begin position="118"/>
        <end position="297"/>
    </location>
</feature>
<feature type="signal peptide" evidence="3">
    <location>
        <begin position="1"/>
        <end position="21"/>
    </location>
</feature>
<sequence length="575" mass="62340">MPLKVHRYAAAALCTISLASAELWNSTWNSTCRNLPGDLSWPGPEDWAQLNASVDGRLIATVPLAAQCHGALYDDVECRSIQATWTKPEPHFQDPASIQNPYWLNNSCSPFSQDGGCVNGNIAEYSINVTNADDVAAGVKFAQEKNIRLVIKNTGHDFLGRSSGKGSLLLWTHNLKGIEFLDYRSDSYNGRAIKMGAGVQAFEAYAAAAANGLRTMGGFCPTVGLVGGYTQGAGHGPLNGEYGLAADNTLEWEVVTAEGKHLVASKEQNSDLYWALSGGGGGTYAVVLSLTTKAHPDGLVGGGTLQFTSEGIPADKYWGAVEKFNEHLPALVENKGVEMVYTLTNASFYINFLTWVGHTAEDVTALLAPITDYLSANGISYTPVITDDPTYYGHYSRYTPALPFGTYQINEIIGGRLVPYSVVENNNSALTAALRNITSDPDWTLNGVAANTTHARVGNRPGDNAVLPAWRDNLVFLNIVRVWDPASPLADLQDYEHQMTYDKVPQLERLTPGGGTYINEGDFNNPNWKVDYFGANYPQLLAIKKKYDPNDLFYAIASVGNDVWKVAGDGRLCRA</sequence>
<evidence type="ECO:0000259" key="4">
    <source>
        <dbReference type="PROSITE" id="PS51387"/>
    </source>
</evidence>
<dbReference type="InterPro" id="IPR050432">
    <property type="entry name" value="FAD-linked_Oxidoreductases_BP"/>
</dbReference>
<protein>
    <submittedName>
        <fullName evidence="5">FAD-binding domain-containing protein</fullName>
    </submittedName>
</protein>
<keyword evidence="3" id="KW-0732">Signal</keyword>
<dbReference type="InterPro" id="IPR012951">
    <property type="entry name" value="BBE"/>
</dbReference>
<name>A0A6A5TD98_9PLEO</name>
<dbReference type="Pfam" id="PF01565">
    <property type="entry name" value="FAD_binding_4"/>
    <property type="match status" value="1"/>
</dbReference>
<evidence type="ECO:0000313" key="6">
    <source>
        <dbReference type="Proteomes" id="UP000800035"/>
    </source>
</evidence>
<dbReference type="SUPFAM" id="SSF56176">
    <property type="entry name" value="FAD-binding/transporter-associated domain-like"/>
    <property type="match status" value="1"/>
</dbReference>
<dbReference type="InterPro" id="IPR006094">
    <property type="entry name" value="Oxid_FAD_bind_N"/>
</dbReference>
<accession>A0A6A5TD98</accession>
<organism evidence="5 6">
    <name type="scientific">Byssothecium circinans</name>
    <dbReference type="NCBI Taxonomy" id="147558"/>
    <lineage>
        <taxon>Eukaryota</taxon>
        <taxon>Fungi</taxon>
        <taxon>Dikarya</taxon>
        <taxon>Ascomycota</taxon>
        <taxon>Pezizomycotina</taxon>
        <taxon>Dothideomycetes</taxon>
        <taxon>Pleosporomycetidae</taxon>
        <taxon>Pleosporales</taxon>
        <taxon>Massarineae</taxon>
        <taxon>Massarinaceae</taxon>
        <taxon>Byssothecium</taxon>
    </lineage>
</organism>
<dbReference type="PROSITE" id="PS51387">
    <property type="entry name" value="FAD_PCMH"/>
    <property type="match status" value="1"/>
</dbReference>
<dbReference type="OrthoDB" id="9983560at2759"/>
<evidence type="ECO:0000256" key="3">
    <source>
        <dbReference type="SAM" id="SignalP"/>
    </source>
</evidence>
<keyword evidence="2" id="KW-0560">Oxidoreductase</keyword>
<dbReference type="InterPro" id="IPR016166">
    <property type="entry name" value="FAD-bd_PCMH"/>
</dbReference>
<dbReference type="Pfam" id="PF08031">
    <property type="entry name" value="BBE"/>
    <property type="match status" value="1"/>
</dbReference>
<feature type="chain" id="PRO_5025674427" evidence="3">
    <location>
        <begin position="22"/>
        <end position="575"/>
    </location>
</feature>
<dbReference type="EMBL" id="ML977050">
    <property type="protein sequence ID" value="KAF1948736.1"/>
    <property type="molecule type" value="Genomic_DNA"/>
</dbReference>
<reference evidence="5" key="1">
    <citation type="journal article" date="2020" name="Stud. Mycol.">
        <title>101 Dothideomycetes genomes: a test case for predicting lifestyles and emergence of pathogens.</title>
        <authorList>
            <person name="Haridas S."/>
            <person name="Albert R."/>
            <person name="Binder M."/>
            <person name="Bloem J."/>
            <person name="Labutti K."/>
            <person name="Salamov A."/>
            <person name="Andreopoulos B."/>
            <person name="Baker S."/>
            <person name="Barry K."/>
            <person name="Bills G."/>
            <person name="Bluhm B."/>
            <person name="Cannon C."/>
            <person name="Castanera R."/>
            <person name="Culley D."/>
            <person name="Daum C."/>
            <person name="Ezra D."/>
            <person name="Gonzalez J."/>
            <person name="Henrissat B."/>
            <person name="Kuo A."/>
            <person name="Liang C."/>
            <person name="Lipzen A."/>
            <person name="Lutzoni F."/>
            <person name="Magnuson J."/>
            <person name="Mondo S."/>
            <person name="Nolan M."/>
            <person name="Ohm R."/>
            <person name="Pangilinan J."/>
            <person name="Park H.-J."/>
            <person name="Ramirez L."/>
            <person name="Alfaro M."/>
            <person name="Sun H."/>
            <person name="Tritt A."/>
            <person name="Yoshinaga Y."/>
            <person name="Zwiers L.-H."/>
            <person name="Turgeon B."/>
            <person name="Goodwin S."/>
            <person name="Spatafora J."/>
            <person name="Crous P."/>
            <person name="Grigoriev I."/>
        </authorList>
    </citation>
    <scope>NUCLEOTIDE SEQUENCE</scope>
    <source>
        <strain evidence="5">CBS 675.92</strain>
    </source>
</reference>
<dbReference type="Gene3D" id="3.30.465.10">
    <property type="match status" value="2"/>
</dbReference>
<evidence type="ECO:0000313" key="5">
    <source>
        <dbReference type="EMBL" id="KAF1948736.1"/>
    </source>
</evidence>
<dbReference type="InterPro" id="IPR016169">
    <property type="entry name" value="FAD-bd_PCMH_sub2"/>
</dbReference>
<dbReference type="PANTHER" id="PTHR13878">
    <property type="entry name" value="GULONOLACTONE OXIDASE"/>
    <property type="match status" value="1"/>
</dbReference>
<dbReference type="Proteomes" id="UP000800035">
    <property type="component" value="Unassembled WGS sequence"/>
</dbReference>
<evidence type="ECO:0000256" key="1">
    <source>
        <dbReference type="ARBA" id="ARBA00005466"/>
    </source>
</evidence>
<comment type="similarity">
    <text evidence="1">Belongs to the oxygen-dependent FAD-linked oxidoreductase family.</text>
</comment>
<dbReference type="AlphaFoldDB" id="A0A6A5TD98"/>
<keyword evidence="6" id="KW-1185">Reference proteome</keyword>
<dbReference type="GO" id="GO:0071949">
    <property type="term" value="F:FAD binding"/>
    <property type="evidence" value="ECO:0007669"/>
    <property type="project" value="InterPro"/>
</dbReference>
<evidence type="ECO:0000256" key="2">
    <source>
        <dbReference type="ARBA" id="ARBA00023002"/>
    </source>
</evidence>
<proteinExistence type="inferred from homology"/>
<dbReference type="InterPro" id="IPR036318">
    <property type="entry name" value="FAD-bd_PCMH-like_sf"/>
</dbReference>